<proteinExistence type="predicted"/>
<dbReference type="EMBL" id="CANHGI010000006">
    <property type="protein sequence ID" value="CAI5456657.1"/>
    <property type="molecule type" value="Genomic_DNA"/>
</dbReference>
<gene>
    <name evidence="2" type="ORF">CAMP_LOCUS19294</name>
</gene>
<dbReference type="Proteomes" id="UP001152747">
    <property type="component" value="Unassembled WGS sequence"/>
</dbReference>
<organism evidence="2 3">
    <name type="scientific">Caenorhabditis angaria</name>
    <dbReference type="NCBI Taxonomy" id="860376"/>
    <lineage>
        <taxon>Eukaryota</taxon>
        <taxon>Metazoa</taxon>
        <taxon>Ecdysozoa</taxon>
        <taxon>Nematoda</taxon>
        <taxon>Chromadorea</taxon>
        <taxon>Rhabditida</taxon>
        <taxon>Rhabditina</taxon>
        <taxon>Rhabditomorpha</taxon>
        <taxon>Rhabditoidea</taxon>
        <taxon>Rhabditidae</taxon>
        <taxon>Peloderinae</taxon>
        <taxon>Caenorhabditis</taxon>
    </lineage>
</organism>
<feature type="signal peptide" evidence="1">
    <location>
        <begin position="1"/>
        <end position="17"/>
    </location>
</feature>
<name>A0A9P1NCL5_9PELO</name>
<protein>
    <submittedName>
        <fullName evidence="2">Uncharacterized protein</fullName>
    </submittedName>
</protein>
<comment type="caution">
    <text evidence="2">The sequence shown here is derived from an EMBL/GenBank/DDBJ whole genome shotgun (WGS) entry which is preliminary data.</text>
</comment>
<keyword evidence="1" id="KW-0732">Signal</keyword>
<evidence type="ECO:0000256" key="1">
    <source>
        <dbReference type="SAM" id="SignalP"/>
    </source>
</evidence>
<keyword evidence="3" id="KW-1185">Reference proteome</keyword>
<sequence>MKTWIVLVFGIVASAYSLNQNVEFLNDLKEEGIFGSDFIDTEAPNYKKQLLKIVDNNNANLPALINCCTDFLTSNLSSHETSIVKNFIQSQDQQGFFQGKKFEDFGDEYKNIIGKLLENSGDSTTTSTIEFCKMAPWWRRIFKFLEFFEWLARDQIDNLTELYKNEKWHELLDLLSERIRNLYYEDTYHLHKHSKLLKKTCTGSAMVFLHTKEKQDVFRKLLENGYIRGAYEWAIYNIDVSSNKNFYLIQKAFQICLKLQSYSPDLINTRLAKRNTMIDIRQIIRETMETPELANKLDLEDLLRSMMGYVENKASIGESRDFVERFVYYCEEVIGNRSEIANYSGVYGAGKSEEVLEENKCHSGAAHLELEHQILNTGSALIETLAPYCQFGLSISCQAKYDTTYVKRDWFNHPYQIQEDQHRYHQHGPNPSENLMAVAKNLTLKN</sequence>
<evidence type="ECO:0000313" key="3">
    <source>
        <dbReference type="Proteomes" id="UP001152747"/>
    </source>
</evidence>
<dbReference type="AlphaFoldDB" id="A0A9P1NCL5"/>
<accession>A0A9P1NCL5</accession>
<reference evidence="2" key="1">
    <citation type="submission" date="2022-11" db="EMBL/GenBank/DDBJ databases">
        <authorList>
            <person name="Kikuchi T."/>
        </authorList>
    </citation>
    <scope>NUCLEOTIDE SEQUENCE</scope>
    <source>
        <strain evidence="2">PS1010</strain>
    </source>
</reference>
<evidence type="ECO:0000313" key="2">
    <source>
        <dbReference type="EMBL" id="CAI5456657.1"/>
    </source>
</evidence>
<feature type="chain" id="PRO_5040259248" evidence="1">
    <location>
        <begin position="18"/>
        <end position="446"/>
    </location>
</feature>